<protein>
    <submittedName>
        <fullName evidence="6">Helix-turn-helix domain-containing protein</fullName>
    </submittedName>
</protein>
<evidence type="ECO:0000313" key="7">
    <source>
        <dbReference type="Proteomes" id="UP000622245"/>
    </source>
</evidence>
<feature type="region of interest" description="Disordered" evidence="4">
    <location>
        <begin position="101"/>
        <end position="125"/>
    </location>
</feature>
<evidence type="ECO:0000259" key="5">
    <source>
        <dbReference type="PROSITE" id="PS01124"/>
    </source>
</evidence>
<dbReference type="EMBL" id="JAEVHL010000022">
    <property type="protein sequence ID" value="MBM0275380.1"/>
    <property type="molecule type" value="Genomic_DNA"/>
</dbReference>
<sequence length="340" mass="38139">MLTVGLADTTVVPEGERFGFWHDLVARESVPMRIHSAHAADFRARAEVINLGEVVLSSWRYPSLDMRRTGTFIRRSDPEMYQFALPLSGRGGVEQERRTNPFSPGHFAVVDTSRPHQSSHRGRSPQESLLTTLTILVPHQLIPVQSNKIAQLLGTNIPATEGMGMLLSQFVNQVMSHPEQYQDSDAPLLGTVVRDLLSATVAQRLDLTDALPHEVRGHSLRMRVQAFIDEHLGDPDLSPGTIAAAHHVSLRTLHRAFEAEDQTVAEIIRMRRLDRCARDLRDPLQRARPIHSIAVRWGFPTQAHFSRVFTAAYGMSPRAFRDDLSARSAPRWPAPDQRKA</sequence>
<keyword evidence="1" id="KW-0805">Transcription regulation</keyword>
<dbReference type="PANTHER" id="PTHR46796:SF6">
    <property type="entry name" value="ARAC SUBFAMILY"/>
    <property type="match status" value="1"/>
</dbReference>
<dbReference type="InterPro" id="IPR018060">
    <property type="entry name" value="HTH_AraC"/>
</dbReference>
<name>A0ABS1YD99_9ACTN</name>
<dbReference type="PRINTS" id="PR00032">
    <property type="entry name" value="HTHARAC"/>
</dbReference>
<dbReference type="Gene3D" id="1.10.10.60">
    <property type="entry name" value="Homeodomain-like"/>
    <property type="match status" value="1"/>
</dbReference>
<dbReference type="PANTHER" id="PTHR46796">
    <property type="entry name" value="HTH-TYPE TRANSCRIPTIONAL ACTIVATOR RHAS-RELATED"/>
    <property type="match status" value="1"/>
</dbReference>
<evidence type="ECO:0000313" key="6">
    <source>
        <dbReference type="EMBL" id="MBM0275380.1"/>
    </source>
</evidence>
<proteinExistence type="predicted"/>
<dbReference type="SUPFAM" id="SSF46689">
    <property type="entry name" value="Homeodomain-like"/>
    <property type="match status" value="1"/>
</dbReference>
<dbReference type="Proteomes" id="UP000622245">
    <property type="component" value="Unassembled WGS sequence"/>
</dbReference>
<keyword evidence="2" id="KW-0238">DNA-binding</keyword>
<evidence type="ECO:0000256" key="1">
    <source>
        <dbReference type="ARBA" id="ARBA00023015"/>
    </source>
</evidence>
<comment type="caution">
    <text evidence="6">The sequence shown here is derived from an EMBL/GenBank/DDBJ whole genome shotgun (WGS) entry which is preliminary data.</text>
</comment>
<feature type="domain" description="HTH araC/xylS-type" evidence="5">
    <location>
        <begin position="222"/>
        <end position="323"/>
    </location>
</feature>
<evidence type="ECO:0000256" key="4">
    <source>
        <dbReference type="SAM" id="MobiDB-lite"/>
    </source>
</evidence>
<evidence type="ECO:0000256" key="3">
    <source>
        <dbReference type="ARBA" id="ARBA00023163"/>
    </source>
</evidence>
<dbReference type="SMART" id="SM00342">
    <property type="entry name" value="HTH_ARAC"/>
    <property type="match status" value="1"/>
</dbReference>
<dbReference type="RefSeq" id="WP_203147779.1">
    <property type="nucleotide sequence ID" value="NZ_JAEVHL010000022.1"/>
</dbReference>
<dbReference type="InterPro" id="IPR035418">
    <property type="entry name" value="AraC-bd_2"/>
</dbReference>
<keyword evidence="3" id="KW-0804">Transcription</keyword>
<accession>A0ABS1YD99</accession>
<organism evidence="6 7">
    <name type="scientific">Micromonospora tarensis</name>
    <dbReference type="NCBI Taxonomy" id="2806100"/>
    <lineage>
        <taxon>Bacteria</taxon>
        <taxon>Bacillati</taxon>
        <taxon>Actinomycetota</taxon>
        <taxon>Actinomycetes</taxon>
        <taxon>Micromonosporales</taxon>
        <taxon>Micromonosporaceae</taxon>
        <taxon>Micromonospora</taxon>
    </lineage>
</organism>
<dbReference type="InterPro" id="IPR050204">
    <property type="entry name" value="AraC_XylS_family_regulators"/>
</dbReference>
<dbReference type="PROSITE" id="PS01124">
    <property type="entry name" value="HTH_ARAC_FAMILY_2"/>
    <property type="match status" value="1"/>
</dbReference>
<dbReference type="InterPro" id="IPR020449">
    <property type="entry name" value="Tscrpt_reg_AraC-type_HTH"/>
</dbReference>
<evidence type="ECO:0000256" key="2">
    <source>
        <dbReference type="ARBA" id="ARBA00023125"/>
    </source>
</evidence>
<gene>
    <name evidence="6" type="ORF">JM949_07900</name>
</gene>
<dbReference type="Pfam" id="PF12833">
    <property type="entry name" value="HTH_18"/>
    <property type="match status" value="1"/>
</dbReference>
<dbReference type="Pfam" id="PF14525">
    <property type="entry name" value="AraC_binding_2"/>
    <property type="match status" value="1"/>
</dbReference>
<dbReference type="InterPro" id="IPR009057">
    <property type="entry name" value="Homeodomain-like_sf"/>
</dbReference>
<reference evidence="6 7" key="1">
    <citation type="submission" date="2021-01" db="EMBL/GenBank/DDBJ databases">
        <title>Draft genome sequence of Micromonospora sp. strain STR1s_6.</title>
        <authorList>
            <person name="Karlyshev A."/>
            <person name="Jawad R."/>
        </authorList>
    </citation>
    <scope>NUCLEOTIDE SEQUENCE [LARGE SCALE GENOMIC DNA]</scope>
    <source>
        <strain evidence="6 7">STR1S-6</strain>
    </source>
</reference>
<keyword evidence="7" id="KW-1185">Reference proteome</keyword>